<gene>
    <name evidence="1" type="ORF">ENT52_04035</name>
</gene>
<reference evidence="1" key="1">
    <citation type="journal article" date="2020" name="mSystems">
        <title>Genome- and Community-Level Interaction Insights into Carbon Utilization and Element Cycling Functions of Hydrothermarchaeota in Hydrothermal Sediment.</title>
        <authorList>
            <person name="Zhou Z."/>
            <person name="Liu Y."/>
            <person name="Xu W."/>
            <person name="Pan J."/>
            <person name="Luo Z.H."/>
            <person name="Li M."/>
        </authorList>
    </citation>
    <scope>NUCLEOTIDE SEQUENCE [LARGE SCALE GENOMIC DNA]</scope>
    <source>
        <strain evidence="1">SpSt-587</strain>
    </source>
</reference>
<dbReference type="AlphaFoldDB" id="A0A7J3M261"/>
<organism evidence="1">
    <name type="scientific">Archaeoglobus fulgidus</name>
    <dbReference type="NCBI Taxonomy" id="2234"/>
    <lineage>
        <taxon>Archaea</taxon>
        <taxon>Methanobacteriati</taxon>
        <taxon>Methanobacteriota</taxon>
        <taxon>Archaeoglobi</taxon>
        <taxon>Archaeoglobales</taxon>
        <taxon>Archaeoglobaceae</taxon>
        <taxon>Archaeoglobus</taxon>
    </lineage>
</organism>
<evidence type="ECO:0000313" key="1">
    <source>
        <dbReference type="EMBL" id="HGT82879.1"/>
    </source>
</evidence>
<sequence>MIVNFLSVNTAWNREKVVELMKNRGFEVVFLDLPEHFEPYFANKIVPAPELGFSQDLKSCEPIINHCWENGIRICCYLDNRTSQERRDIQIELAKLVLRSKLKGIDVEEWKEVVFKDIAIRESSAEFVEMKIRDNAGELNACLNLPPEVESALEKDFVVKKVAVYDFRRPIDKIYELAFREMSGENISDEQWLELIRKHIAFVDTVVEVGYEEACKFIWI</sequence>
<proteinExistence type="predicted"/>
<comment type="caution">
    <text evidence="1">The sequence shown here is derived from an EMBL/GenBank/DDBJ whole genome shotgun (WGS) entry which is preliminary data.</text>
</comment>
<protein>
    <submittedName>
        <fullName evidence="1">Uncharacterized protein</fullName>
    </submittedName>
</protein>
<name>A0A7J3M261_ARCFL</name>
<dbReference type="EMBL" id="DSYZ01000085">
    <property type="protein sequence ID" value="HGT82879.1"/>
    <property type="molecule type" value="Genomic_DNA"/>
</dbReference>
<accession>A0A7J3M261</accession>